<dbReference type="PANTHER" id="PTHR37309:SF1">
    <property type="entry name" value="SLR0284 PROTEIN"/>
    <property type="match status" value="1"/>
</dbReference>
<name>A0A4V2SWE0_9FIRM</name>
<keyword evidence="3" id="KW-1185">Reference proteome</keyword>
<evidence type="ECO:0000256" key="1">
    <source>
        <dbReference type="SAM" id="Phobius"/>
    </source>
</evidence>
<accession>A0A4V2SWE0</accession>
<keyword evidence="1" id="KW-0812">Transmembrane</keyword>
<dbReference type="AlphaFoldDB" id="A0A4V2SWE0"/>
<gene>
    <name evidence="2" type="ORF">EDD73_1279</name>
</gene>
<dbReference type="EMBL" id="SLXT01000027">
    <property type="protein sequence ID" value="TCP61506.1"/>
    <property type="molecule type" value="Genomic_DNA"/>
</dbReference>
<comment type="caution">
    <text evidence="2">The sequence shown here is derived from an EMBL/GenBank/DDBJ whole genome shotgun (WGS) entry which is preliminary data.</text>
</comment>
<dbReference type="PANTHER" id="PTHR37309">
    <property type="entry name" value="SLR0284 PROTEIN"/>
    <property type="match status" value="1"/>
</dbReference>
<keyword evidence="1" id="KW-0472">Membrane</keyword>
<dbReference type="OrthoDB" id="7205479at2"/>
<evidence type="ECO:0000313" key="3">
    <source>
        <dbReference type="Proteomes" id="UP000294813"/>
    </source>
</evidence>
<organism evidence="2 3">
    <name type="scientific">Heliophilum fasciatum</name>
    <dbReference type="NCBI Taxonomy" id="35700"/>
    <lineage>
        <taxon>Bacteria</taxon>
        <taxon>Bacillati</taxon>
        <taxon>Bacillota</taxon>
        <taxon>Clostridia</taxon>
        <taxon>Eubacteriales</taxon>
        <taxon>Heliobacteriaceae</taxon>
        <taxon>Heliophilum</taxon>
    </lineage>
</organism>
<reference evidence="2 3" key="1">
    <citation type="submission" date="2019-03" db="EMBL/GenBank/DDBJ databases">
        <title>Genomic Encyclopedia of Type Strains, Phase IV (KMG-IV): sequencing the most valuable type-strain genomes for metagenomic binning, comparative biology and taxonomic classification.</title>
        <authorList>
            <person name="Goeker M."/>
        </authorList>
    </citation>
    <scope>NUCLEOTIDE SEQUENCE [LARGE SCALE GENOMIC DNA]</scope>
    <source>
        <strain evidence="2 3">DSM 11170</strain>
    </source>
</reference>
<feature type="transmembrane region" description="Helical" evidence="1">
    <location>
        <begin position="50"/>
        <end position="78"/>
    </location>
</feature>
<protein>
    <submittedName>
        <fullName evidence="2">Putative membrane protein</fullName>
    </submittedName>
</protein>
<dbReference type="Proteomes" id="UP000294813">
    <property type="component" value="Unassembled WGS sequence"/>
</dbReference>
<dbReference type="RefSeq" id="WP_131920302.1">
    <property type="nucleotide sequence ID" value="NZ_JAOQNU010000028.1"/>
</dbReference>
<sequence>MHSLVLRWLLNTLALVVTAWLIPGIAIQGFMAALFAAFVLGVVNAVIRPIIVIFTLPVNLLTLGLFTLVINALMLMLVSSLVRGFDVSGFGAAFFGSIFLAISSTMLSWFVRDRE</sequence>
<proteinExistence type="predicted"/>
<dbReference type="Pfam" id="PF04020">
    <property type="entry name" value="Phage_holin_4_2"/>
    <property type="match status" value="1"/>
</dbReference>
<evidence type="ECO:0000313" key="2">
    <source>
        <dbReference type="EMBL" id="TCP61506.1"/>
    </source>
</evidence>
<dbReference type="InterPro" id="IPR007165">
    <property type="entry name" value="Phage_holin_4_2"/>
</dbReference>
<keyword evidence="1" id="KW-1133">Transmembrane helix</keyword>
<feature type="transmembrane region" description="Helical" evidence="1">
    <location>
        <begin position="90"/>
        <end position="111"/>
    </location>
</feature>